<feature type="compositionally biased region" description="Basic and acidic residues" evidence="1">
    <location>
        <begin position="961"/>
        <end position="972"/>
    </location>
</feature>
<name>A0A2U3EL04_PURLI</name>
<sequence>MTVHTALHCSSSASSAVGGQRFSLILDVLVMSAARARTRRALPSRFKLTSAGGAPDASAAEHQITGVRSPDGKLGARAPGRDMIPQAERHRTALRRAADFHHWRPGVSPHSAEGEPEKSLKFLSPFPLAAGDGRPGAGVQQPATSHGSMWQEAMPRPCQERQLMSPFNSPLRSSDGRGPRDAQRGKEKKKEGIRIHMQAVPDEFTNGGMGAWGLGSWVIDTRTRRLAAVVPCPGAWRNTAAVQHAPRAILSRIATAAGRHRIAGWSLRDAPRRPRSRQAIAIAIAIAMASGLHDPDEMTGWPRRSESSVANQEPPSRLGARFILQVLTRAATNAAPPPDRSLPGPVLLAPPAAAAPPHLPTTPHLAGWLSAPVVGSGAGTWGGQQPPQRLQVPTYLLPRGRPKAHPCRPAGAAPETLPCVACPREKKAILQATAALNEGYRSSVANCTHRQSCPRRRPITASAHRRDLTNEPSTRGPLSVLTRKTGEVEIEVEGEGDSTAGRALDASLTMDVPDSWLYEPPMSEPPAPQPAMSSSAPKPAVVDEVPPPPLTASELECAPSRPMTPTPLRVRRRRNHIRHQHPYRNDGSAPVMASQQPMESLARKLSQQTLITRRDQGQDSSECKPAAPTATPLTDSMQGLEPGDTDTAMDIDPVEADLFEPLQLPVPRSVEMMRRRRMLSRRQMSSARRGGDLATKPTEPLPEPIQPLEFSSRPTVDLAMKPIEPDSLPSTRTNADKAIEALDPNEALKPIGALDSIEALKAVGTLNPIEAFDPIEPLLPQRKTAHSRLPRAEDLGHLLPRSSINVADSIEAIEPAVPSRKPIRSLEALVMRPLPGTWRDYPPIEIDPKHGATLPDLEADEGFCDGADELSWLNEGGSSLAGPSRLVQNNGVLRFKRSSEAAMQCTVVVQKSARMRRRRQRKHEARSRASSTIPTSIIDGPDLPLPYPTEEGPASPMDNGSAERHLAYDRVH</sequence>
<feature type="region of interest" description="Disordered" evidence="1">
    <location>
        <begin position="163"/>
        <end position="192"/>
    </location>
</feature>
<evidence type="ECO:0000313" key="3">
    <source>
        <dbReference type="Proteomes" id="UP000245956"/>
    </source>
</evidence>
<comment type="caution">
    <text evidence="2">The sequence shown here is derived from an EMBL/GenBank/DDBJ whole genome shotgun (WGS) entry which is preliminary data.</text>
</comment>
<gene>
    <name evidence="2" type="ORF">PCL_05788</name>
</gene>
<feature type="compositionally biased region" description="Basic and acidic residues" evidence="1">
    <location>
        <begin position="174"/>
        <end position="192"/>
    </location>
</feature>
<dbReference type="AlphaFoldDB" id="A0A2U3EL04"/>
<evidence type="ECO:0000256" key="1">
    <source>
        <dbReference type="SAM" id="MobiDB-lite"/>
    </source>
</evidence>
<feature type="compositionally biased region" description="Basic residues" evidence="1">
    <location>
        <begin position="913"/>
        <end position="925"/>
    </location>
</feature>
<accession>A0A2U3EL04</accession>
<feature type="region of interest" description="Disordered" evidence="1">
    <location>
        <begin position="48"/>
        <end position="80"/>
    </location>
</feature>
<organism evidence="2 3">
    <name type="scientific">Purpureocillium lilacinum</name>
    <name type="common">Paecilomyces lilacinus</name>
    <dbReference type="NCBI Taxonomy" id="33203"/>
    <lineage>
        <taxon>Eukaryota</taxon>
        <taxon>Fungi</taxon>
        <taxon>Dikarya</taxon>
        <taxon>Ascomycota</taxon>
        <taxon>Pezizomycotina</taxon>
        <taxon>Sordariomycetes</taxon>
        <taxon>Hypocreomycetidae</taxon>
        <taxon>Hypocreales</taxon>
        <taxon>Ophiocordycipitaceae</taxon>
        <taxon>Purpureocillium</taxon>
    </lineage>
</organism>
<feature type="region of interest" description="Disordered" evidence="1">
    <location>
        <begin position="449"/>
        <end position="483"/>
    </location>
</feature>
<reference evidence="2 3" key="1">
    <citation type="journal article" date="2016" name="Front. Microbiol.">
        <title>Genome and transcriptome sequences reveal the specific parasitism of the nematophagous Purpureocillium lilacinum 36-1.</title>
        <authorList>
            <person name="Xie J."/>
            <person name="Li S."/>
            <person name="Mo C."/>
            <person name="Xiao X."/>
            <person name="Peng D."/>
            <person name="Wang G."/>
            <person name="Xiao Y."/>
        </authorList>
    </citation>
    <scope>NUCLEOTIDE SEQUENCE [LARGE SCALE GENOMIC DNA]</scope>
    <source>
        <strain evidence="2 3">36-1</strain>
    </source>
</reference>
<dbReference type="EMBL" id="LCWV01000002">
    <property type="protein sequence ID" value="PWI75130.1"/>
    <property type="molecule type" value="Genomic_DNA"/>
</dbReference>
<feature type="compositionally biased region" description="Basic residues" evidence="1">
    <location>
        <begin position="569"/>
        <end position="582"/>
    </location>
</feature>
<feature type="region of interest" description="Disordered" evidence="1">
    <location>
        <begin position="911"/>
        <end position="972"/>
    </location>
</feature>
<feature type="region of interest" description="Disordered" evidence="1">
    <location>
        <begin position="679"/>
        <end position="709"/>
    </location>
</feature>
<dbReference type="Proteomes" id="UP000245956">
    <property type="component" value="Unassembled WGS sequence"/>
</dbReference>
<proteinExistence type="predicted"/>
<protein>
    <submittedName>
        <fullName evidence="2">Uncharacterized protein</fullName>
    </submittedName>
</protein>
<feature type="region of interest" description="Disordered" evidence="1">
    <location>
        <begin position="127"/>
        <end position="148"/>
    </location>
</feature>
<feature type="region of interest" description="Disordered" evidence="1">
    <location>
        <begin position="517"/>
        <end position="638"/>
    </location>
</feature>
<feature type="compositionally biased region" description="Low complexity" evidence="1">
    <location>
        <begin position="530"/>
        <end position="540"/>
    </location>
</feature>
<evidence type="ECO:0000313" key="2">
    <source>
        <dbReference type="EMBL" id="PWI75130.1"/>
    </source>
</evidence>